<dbReference type="InterPro" id="IPR001789">
    <property type="entry name" value="Sig_transdc_resp-reg_receiver"/>
</dbReference>
<dbReference type="SMART" id="SM00448">
    <property type="entry name" value="REC"/>
    <property type="match status" value="1"/>
</dbReference>
<dbReference type="PANTHER" id="PTHR45339:SF1">
    <property type="entry name" value="HYBRID SIGNAL TRANSDUCTION HISTIDINE KINASE J"/>
    <property type="match status" value="1"/>
</dbReference>
<dbReference type="Gene3D" id="3.30.565.10">
    <property type="entry name" value="Histidine kinase-like ATPase, C-terminal domain"/>
    <property type="match status" value="1"/>
</dbReference>
<dbReference type="InterPro" id="IPR003594">
    <property type="entry name" value="HATPase_dom"/>
</dbReference>
<dbReference type="InterPro" id="IPR003661">
    <property type="entry name" value="HisK_dim/P_dom"/>
</dbReference>
<dbReference type="PANTHER" id="PTHR45339">
    <property type="entry name" value="HYBRID SIGNAL TRANSDUCTION HISTIDINE KINASE J"/>
    <property type="match status" value="1"/>
</dbReference>
<evidence type="ECO:0000256" key="5">
    <source>
        <dbReference type="PROSITE-ProRule" id="PRU00169"/>
    </source>
</evidence>
<dbReference type="Gene3D" id="3.40.50.2300">
    <property type="match status" value="1"/>
</dbReference>
<proteinExistence type="predicted"/>
<dbReference type="InterPro" id="IPR011006">
    <property type="entry name" value="CheY-like_superfamily"/>
</dbReference>
<dbReference type="CDD" id="cd16922">
    <property type="entry name" value="HATPase_EvgS-ArcB-TorS-like"/>
    <property type="match status" value="1"/>
</dbReference>
<keyword evidence="8" id="KW-0418">Kinase</keyword>
<dbReference type="PROSITE" id="PS50109">
    <property type="entry name" value="HIS_KIN"/>
    <property type="match status" value="1"/>
</dbReference>
<dbReference type="Pfam" id="PF02518">
    <property type="entry name" value="HATPase_c"/>
    <property type="match status" value="1"/>
</dbReference>
<accession>K2PWP7</accession>
<dbReference type="PRINTS" id="PR00344">
    <property type="entry name" value="BCTRLSENSOR"/>
</dbReference>
<dbReference type="InterPro" id="IPR005467">
    <property type="entry name" value="His_kinase_dom"/>
</dbReference>
<evidence type="ECO:0000256" key="1">
    <source>
        <dbReference type="ARBA" id="ARBA00000085"/>
    </source>
</evidence>
<evidence type="ECO:0000256" key="4">
    <source>
        <dbReference type="ARBA" id="ARBA00023012"/>
    </source>
</evidence>
<organism evidence="8 9">
    <name type="scientific">Galbibacter marinus</name>
    <dbReference type="NCBI Taxonomy" id="555500"/>
    <lineage>
        <taxon>Bacteria</taxon>
        <taxon>Pseudomonadati</taxon>
        <taxon>Bacteroidota</taxon>
        <taxon>Flavobacteriia</taxon>
        <taxon>Flavobacteriales</taxon>
        <taxon>Flavobacteriaceae</taxon>
        <taxon>Galbibacter</taxon>
    </lineage>
</organism>
<feature type="domain" description="Response regulatory" evidence="7">
    <location>
        <begin position="609"/>
        <end position="723"/>
    </location>
</feature>
<dbReference type="SMART" id="SM00388">
    <property type="entry name" value="HisKA"/>
    <property type="match status" value="1"/>
</dbReference>
<reference evidence="8 9" key="1">
    <citation type="journal article" date="2012" name="J. Bacteriol.">
        <title>Genome Sequence of Galbibacter marinum Type Strain ck-I2-15.</title>
        <authorList>
            <person name="Lai Q."/>
            <person name="Li C."/>
            <person name="Shao Z."/>
        </authorList>
    </citation>
    <scope>NUCLEOTIDE SEQUENCE [LARGE SCALE GENOMIC DNA]</scope>
    <source>
        <strain evidence="9">ck-I2-15</strain>
    </source>
</reference>
<dbReference type="Gene3D" id="1.25.40.10">
    <property type="entry name" value="Tetratricopeptide repeat domain"/>
    <property type="match status" value="1"/>
</dbReference>
<dbReference type="SUPFAM" id="SSF52172">
    <property type="entry name" value="CheY-like"/>
    <property type="match status" value="1"/>
</dbReference>
<dbReference type="CDD" id="cd00082">
    <property type="entry name" value="HisKA"/>
    <property type="match status" value="1"/>
</dbReference>
<dbReference type="Pfam" id="PF00072">
    <property type="entry name" value="Response_reg"/>
    <property type="match status" value="1"/>
</dbReference>
<comment type="catalytic activity">
    <reaction evidence="1">
        <text>ATP + protein L-histidine = ADP + protein N-phospho-L-histidine.</text>
        <dbReference type="EC" id="2.7.13.3"/>
    </reaction>
</comment>
<dbReference type="OrthoDB" id="1046984at2"/>
<name>K2PWP7_9FLAO</name>
<dbReference type="PROSITE" id="PS50110">
    <property type="entry name" value="RESPONSE_REGULATORY"/>
    <property type="match status" value="1"/>
</dbReference>
<keyword evidence="9" id="KW-1185">Reference proteome</keyword>
<evidence type="ECO:0000256" key="2">
    <source>
        <dbReference type="ARBA" id="ARBA00012438"/>
    </source>
</evidence>
<comment type="caution">
    <text evidence="8">The sequence shown here is derived from an EMBL/GenBank/DDBJ whole genome shotgun (WGS) entry which is preliminary data.</text>
</comment>
<feature type="domain" description="Histidine kinase" evidence="6">
    <location>
        <begin position="365"/>
        <end position="586"/>
    </location>
</feature>
<evidence type="ECO:0000256" key="3">
    <source>
        <dbReference type="ARBA" id="ARBA00022553"/>
    </source>
</evidence>
<evidence type="ECO:0000259" key="6">
    <source>
        <dbReference type="PROSITE" id="PS50109"/>
    </source>
</evidence>
<dbReference type="FunFam" id="3.30.565.10:FF:000010">
    <property type="entry name" value="Sensor histidine kinase RcsC"/>
    <property type="match status" value="1"/>
</dbReference>
<evidence type="ECO:0000259" key="7">
    <source>
        <dbReference type="PROSITE" id="PS50110"/>
    </source>
</evidence>
<keyword evidence="3 5" id="KW-0597">Phosphoprotein</keyword>
<dbReference type="AlphaFoldDB" id="K2PWP7"/>
<dbReference type="eggNOG" id="COG0745">
    <property type="taxonomic scope" value="Bacteria"/>
</dbReference>
<keyword evidence="4" id="KW-0902">Two-component regulatory system</keyword>
<dbReference type="Proteomes" id="UP000007364">
    <property type="component" value="Unassembled WGS sequence"/>
</dbReference>
<dbReference type="InterPro" id="IPR036890">
    <property type="entry name" value="HATPase_C_sf"/>
</dbReference>
<keyword evidence="8" id="KW-0808">Transferase</keyword>
<evidence type="ECO:0000313" key="9">
    <source>
        <dbReference type="Proteomes" id="UP000007364"/>
    </source>
</evidence>
<sequence>MRYVLIILLLIFPPTVLEAQEPITLKDSLISLKTSIHHYKNTGDYGKAVLGLEKGIKLANSTNNIEAIIDFYNLYARLNIQFTRPVNPEIYLNEAREVLRMYKYPNGQAISSAIEAYLQASLGNDFQAMQHVRKALGAADHNNPDVTSVMELYIGMTYHKLKMYDKAKKVLQRMIPPINSYEEKYLLAIYQLVLATIYFEEENYESAQILLDNALRISARYGFPRILLDTNRLKYEIAQHEQDYKKALLYYKKADSIQLKYFNPKALQQQNEVASASESEFLNNVIARMSQDEIKQQQKVNISKLTSVLSSALLIIISLLTISLYRNNQIKFKTNDLLVKKNRELQVAKEEAEKAMRAKGEFLSTVSHELRTPLYAVTGLTHLLLEENPKESQKEHLKSLKFSGEYLLDFINDILQINKIDANKLLAEKLVFDLPKALNDVANSLRQTAHENKNTIVLELDDQIPSKLVGDSLKLSQILINLVGNALKFTENGKVIVRTELVYLDHQSCKVHFEVNDEGIGISEEMQLNIFESFAQGSIQINRKYGGTGLGLTIVKSLLSLFNSEIHLKSEVGMGSSFYFDLNFDIPDPTTIEEEKTEELEEASLNGLHLLVVEDNKINQVITKKMLGKKGISCHVADNGYEAIKLAKENTYDLILMDIHMPGISGLITTEEIRKFNTTIPIIALTALSLDDSTDDFFASGCNNIITKPFKPDLFYQTIGNSILKSKSEHVQ</sequence>
<dbReference type="InterPro" id="IPR011990">
    <property type="entry name" value="TPR-like_helical_dom_sf"/>
</dbReference>
<dbReference type="GO" id="GO:0000155">
    <property type="term" value="F:phosphorelay sensor kinase activity"/>
    <property type="evidence" value="ECO:0007669"/>
    <property type="project" value="InterPro"/>
</dbReference>
<dbReference type="STRING" id="555500.I215_04985"/>
<feature type="modified residue" description="4-aspartylphosphate" evidence="5">
    <location>
        <position position="658"/>
    </location>
</feature>
<dbReference type="RefSeq" id="WP_008990869.1">
    <property type="nucleotide sequence ID" value="NZ_AMSG01000004.1"/>
</dbReference>
<dbReference type="CDD" id="cd17546">
    <property type="entry name" value="REC_hyHK_CKI1_RcsC-like"/>
    <property type="match status" value="1"/>
</dbReference>
<evidence type="ECO:0000313" key="8">
    <source>
        <dbReference type="EMBL" id="EKF55879.1"/>
    </source>
</evidence>
<gene>
    <name evidence="8" type="ORF">I215_04985</name>
</gene>
<dbReference type="PATRIC" id="fig|555500.3.peg.1031"/>
<dbReference type="SUPFAM" id="SSF48452">
    <property type="entry name" value="TPR-like"/>
    <property type="match status" value="1"/>
</dbReference>
<dbReference type="SUPFAM" id="SSF55874">
    <property type="entry name" value="ATPase domain of HSP90 chaperone/DNA topoisomerase II/histidine kinase"/>
    <property type="match status" value="1"/>
</dbReference>
<dbReference type="SMART" id="SM00387">
    <property type="entry name" value="HATPase_c"/>
    <property type="match status" value="1"/>
</dbReference>
<dbReference type="InterPro" id="IPR036097">
    <property type="entry name" value="HisK_dim/P_sf"/>
</dbReference>
<dbReference type="eggNOG" id="COG2205">
    <property type="taxonomic scope" value="Bacteria"/>
</dbReference>
<dbReference type="EMBL" id="AMSG01000004">
    <property type="protein sequence ID" value="EKF55879.1"/>
    <property type="molecule type" value="Genomic_DNA"/>
</dbReference>
<dbReference type="Pfam" id="PF00512">
    <property type="entry name" value="HisKA"/>
    <property type="match status" value="1"/>
</dbReference>
<dbReference type="Gene3D" id="1.10.287.130">
    <property type="match status" value="1"/>
</dbReference>
<dbReference type="SUPFAM" id="SSF47384">
    <property type="entry name" value="Homodimeric domain of signal transducing histidine kinase"/>
    <property type="match status" value="1"/>
</dbReference>
<dbReference type="EC" id="2.7.13.3" evidence="2"/>
<dbReference type="InterPro" id="IPR004358">
    <property type="entry name" value="Sig_transdc_His_kin-like_C"/>
</dbReference>
<protein>
    <recommendedName>
        <fullName evidence="2">histidine kinase</fullName>
        <ecNumber evidence="2">2.7.13.3</ecNumber>
    </recommendedName>
</protein>